<evidence type="ECO:0000256" key="3">
    <source>
        <dbReference type="ARBA" id="ARBA00023125"/>
    </source>
</evidence>
<comment type="similarity">
    <text evidence="1">Belongs to the LysR transcriptional regulatory family.</text>
</comment>
<evidence type="ECO:0000313" key="6">
    <source>
        <dbReference type="EMBL" id="NAW63758.1"/>
    </source>
</evidence>
<comment type="caution">
    <text evidence="6">The sequence shown here is derived from an EMBL/GenBank/DDBJ whole genome shotgun (WGS) entry which is preliminary data.</text>
</comment>
<dbReference type="AlphaFoldDB" id="A0A7X4W7T7"/>
<evidence type="ECO:0000256" key="4">
    <source>
        <dbReference type="ARBA" id="ARBA00023163"/>
    </source>
</evidence>
<dbReference type="Proteomes" id="UP000465712">
    <property type="component" value="Unassembled WGS sequence"/>
</dbReference>
<name>A0A7X4W7T7_9GAMM</name>
<dbReference type="GO" id="GO:0000976">
    <property type="term" value="F:transcription cis-regulatory region binding"/>
    <property type="evidence" value="ECO:0007669"/>
    <property type="project" value="TreeGrafter"/>
</dbReference>
<dbReference type="Pfam" id="PF03466">
    <property type="entry name" value="LysR_substrate"/>
    <property type="match status" value="1"/>
</dbReference>
<dbReference type="InterPro" id="IPR036388">
    <property type="entry name" value="WH-like_DNA-bd_sf"/>
</dbReference>
<dbReference type="PROSITE" id="PS50931">
    <property type="entry name" value="HTH_LYSR"/>
    <property type="match status" value="1"/>
</dbReference>
<dbReference type="Gene3D" id="3.40.190.10">
    <property type="entry name" value="Periplasmic binding protein-like II"/>
    <property type="match status" value="2"/>
</dbReference>
<gene>
    <name evidence="6" type="ORF">CAG72_00870</name>
</gene>
<keyword evidence="2" id="KW-0805">Transcription regulation</keyword>
<evidence type="ECO:0000313" key="7">
    <source>
        <dbReference type="Proteomes" id="UP000465712"/>
    </source>
</evidence>
<dbReference type="Pfam" id="PF00126">
    <property type="entry name" value="HTH_1"/>
    <property type="match status" value="1"/>
</dbReference>
<dbReference type="PANTHER" id="PTHR30126:SF98">
    <property type="entry name" value="HTH-TYPE TRANSCRIPTIONAL ACTIVATOR BAUR"/>
    <property type="match status" value="1"/>
</dbReference>
<dbReference type="SUPFAM" id="SSF53850">
    <property type="entry name" value="Periplasmic binding protein-like II"/>
    <property type="match status" value="1"/>
</dbReference>
<evidence type="ECO:0000259" key="5">
    <source>
        <dbReference type="PROSITE" id="PS50931"/>
    </source>
</evidence>
<dbReference type="Gene3D" id="1.10.10.10">
    <property type="entry name" value="Winged helix-like DNA-binding domain superfamily/Winged helix DNA-binding domain"/>
    <property type="match status" value="1"/>
</dbReference>
<dbReference type="PANTHER" id="PTHR30126">
    <property type="entry name" value="HTH-TYPE TRANSCRIPTIONAL REGULATOR"/>
    <property type="match status" value="1"/>
</dbReference>
<dbReference type="InterPro" id="IPR000847">
    <property type="entry name" value="LysR_HTH_N"/>
</dbReference>
<keyword evidence="3" id="KW-0238">DNA-binding</keyword>
<dbReference type="SUPFAM" id="SSF46785">
    <property type="entry name" value="Winged helix' DNA-binding domain"/>
    <property type="match status" value="1"/>
</dbReference>
<sequence>MDESSAHYNQLERFASRLDWNLLRTYVVIVQEQSITAAADRLCLQQPTISAALKRLESTLERKLIERRPGRFELTHAGQTLYDEAMSIYRTVSRLNEFVSESQADTLGHIRIMTISHVVSDYLDEVLSRFFRDHPKVTVSCEVSTTATILSELEKCTITLGVCDGIVPESLESRFLLREQYALYCGPGHALYGREGLKLEDLRGEAYVAFTSDVLGGEHMGAVTAIRALASIGQHVRGSSCHVEEVTRMIINGVGIGVLPLHLAEPHVERSLLWQLPPYHDLPESDIQLLFNPLSRFNDAEQALVDSLEQR</sequence>
<feature type="domain" description="HTH lysR-type" evidence="5">
    <location>
        <begin position="18"/>
        <end position="75"/>
    </location>
</feature>
<keyword evidence="4" id="KW-0804">Transcription</keyword>
<evidence type="ECO:0000256" key="1">
    <source>
        <dbReference type="ARBA" id="ARBA00009437"/>
    </source>
</evidence>
<accession>A0A7X4W7T7</accession>
<dbReference type="EMBL" id="WXWW01000018">
    <property type="protein sequence ID" value="NAW63758.1"/>
    <property type="molecule type" value="Genomic_DNA"/>
</dbReference>
<dbReference type="GO" id="GO:0003700">
    <property type="term" value="F:DNA-binding transcription factor activity"/>
    <property type="evidence" value="ECO:0007669"/>
    <property type="project" value="InterPro"/>
</dbReference>
<reference evidence="6 7" key="1">
    <citation type="submission" date="2017-05" db="EMBL/GenBank/DDBJ databases">
        <title>High clonality and local adaptation shapes Vibrionaceae linages within an endangered oasis.</title>
        <authorList>
            <person name="Vazquez-Rosas-Landa M."/>
        </authorList>
    </citation>
    <scope>NUCLEOTIDE SEQUENCE [LARGE SCALE GENOMIC DNA]</scope>
    <source>
        <strain evidence="6 7">P46_P4S1P180</strain>
    </source>
</reference>
<dbReference type="InterPro" id="IPR036390">
    <property type="entry name" value="WH_DNA-bd_sf"/>
</dbReference>
<dbReference type="CDD" id="cd05466">
    <property type="entry name" value="PBP2_LTTR_substrate"/>
    <property type="match status" value="1"/>
</dbReference>
<dbReference type="InterPro" id="IPR005119">
    <property type="entry name" value="LysR_subst-bd"/>
</dbReference>
<protein>
    <submittedName>
        <fullName evidence="6">LysR family transcriptional regulator</fullName>
    </submittedName>
</protein>
<dbReference type="PRINTS" id="PR00039">
    <property type="entry name" value="HTHLYSR"/>
</dbReference>
<proteinExistence type="inferred from homology"/>
<organism evidence="6 7">
    <name type="scientific">Photobacterium halotolerans</name>
    <dbReference type="NCBI Taxonomy" id="265726"/>
    <lineage>
        <taxon>Bacteria</taxon>
        <taxon>Pseudomonadati</taxon>
        <taxon>Pseudomonadota</taxon>
        <taxon>Gammaproteobacteria</taxon>
        <taxon>Vibrionales</taxon>
        <taxon>Vibrionaceae</taxon>
        <taxon>Photobacterium</taxon>
    </lineage>
</organism>
<evidence type="ECO:0000256" key="2">
    <source>
        <dbReference type="ARBA" id="ARBA00023015"/>
    </source>
</evidence>